<protein>
    <submittedName>
        <fullName evidence="2">Uncharacterized protein</fullName>
    </submittedName>
</protein>
<name>A0ABR1XVR3_9PEZI</name>
<dbReference type="EMBL" id="JBBWUH010000004">
    <property type="protein sequence ID" value="KAK8169434.1"/>
    <property type="molecule type" value="Genomic_DNA"/>
</dbReference>
<dbReference type="Proteomes" id="UP001456524">
    <property type="component" value="Unassembled WGS sequence"/>
</dbReference>
<reference evidence="2 3" key="1">
    <citation type="journal article" date="2022" name="G3 (Bethesda)">
        <title>Enemy or ally: a genomic approach to elucidate the lifestyle of Phyllosticta citrichinaensis.</title>
        <authorList>
            <person name="Buijs V.A."/>
            <person name="Groenewald J.Z."/>
            <person name="Haridas S."/>
            <person name="LaButti K.M."/>
            <person name="Lipzen A."/>
            <person name="Martin F.M."/>
            <person name="Barry K."/>
            <person name="Grigoriev I.V."/>
            <person name="Crous P.W."/>
            <person name="Seidl M.F."/>
        </authorList>
    </citation>
    <scope>NUCLEOTIDE SEQUENCE [LARGE SCALE GENOMIC DNA]</scope>
    <source>
        <strain evidence="2 3">CBS 129764</strain>
    </source>
</reference>
<evidence type="ECO:0000313" key="3">
    <source>
        <dbReference type="Proteomes" id="UP001456524"/>
    </source>
</evidence>
<comment type="caution">
    <text evidence="2">The sequence shown here is derived from an EMBL/GenBank/DDBJ whole genome shotgun (WGS) entry which is preliminary data.</text>
</comment>
<sequence>MSPGIHRGLRSIPALFGHGRSSRPQAKDDHNCGQKKHKSSLSRHKNGDKKPFSLSDQVKCAAREMVQLRIWQDYGCYIGSGHWNQQREEEVSATKHQLIQVACTASDKGYDWRVISEELGQEQKALEILKTQEISVSSRRLKEEFPLMAAIEDGLMRTFGRHGLKRDEWIWELHEYVRRQMVRSFSPHYNFFEELARRKDWITMGDSLTRDLSRLEDLWRCNESIILHKMRAALINCASHFFLEFPRMSDDGVKHFYPRRDWLDDQSHPHIPTLPPAPEKALDAIARDEKTLRGVINECTSDKVCHLGEKAARTKHARLQSCVL</sequence>
<feature type="region of interest" description="Disordered" evidence="1">
    <location>
        <begin position="1"/>
        <end position="52"/>
    </location>
</feature>
<gene>
    <name evidence="2" type="ORF">IWX90DRAFT_177353</name>
</gene>
<accession>A0ABR1XVR3</accession>
<keyword evidence="3" id="KW-1185">Reference proteome</keyword>
<evidence type="ECO:0000313" key="2">
    <source>
        <dbReference type="EMBL" id="KAK8169434.1"/>
    </source>
</evidence>
<evidence type="ECO:0000256" key="1">
    <source>
        <dbReference type="SAM" id="MobiDB-lite"/>
    </source>
</evidence>
<organism evidence="2 3">
    <name type="scientific">Phyllosticta citrichinensis</name>
    <dbReference type="NCBI Taxonomy" id="1130410"/>
    <lineage>
        <taxon>Eukaryota</taxon>
        <taxon>Fungi</taxon>
        <taxon>Dikarya</taxon>
        <taxon>Ascomycota</taxon>
        <taxon>Pezizomycotina</taxon>
        <taxon>Dothideomycetes</taxon>
        <taxon>Dothideomycetes incertae sedis</taxon>
        <taxon>Botryosphaeriales</taxon>
        <taxon>Phyllostictaceae</taxon>
        <taxon>Phyllosticta</taxon>
    </lineage>
</organism>
<proteinExistence type="predicted"/>
<feature type="compositionally biased region" description="Basic residues" evidence="1">
    <location>
        <begin position="33"/>
        <end position="47"/>
    </location>
</feature>